<dbReference type="EMBL" id="JBHFQA010000021">
    <property type="protein sequence ID" value="KAL2080689.1"/>
    <property type="molecule type" value="Genomic_DNA"/>
</dbReference>
<evidence type="ECO:0000256" key="1">
    <source>
        <dbReference type="SAM" id="MobiDB-lite"/>
    </source>
</evidence>
<feature type="region of interest" description="Disordered" evidence="1">
    <location>
        <begin position="174"/>
        <end position="222"/>
    </location>
</feature>
<feature type="compositionally biased region" description="Low complexity" evidence="1">
    <location>
        <begin position="196"/>
        <end position="207"/>
    </location>
</feature>
<reference evidence="8 9" key="1">
    <citation type="submission" date="2024-09" db="EMBL/GenBank/DDBJ databases">
        <title>A chromosome-level genome assembly of Gray's grenadier anchovy, Coilia grayii.</title>
        <authorList>
            <person name="Fu Z."/>
        </authorList>
    </citation>
    <scope>NUCLEOTIDE SEQUENCE [LARGE SCALE GENOMIC DNA]</scope>
    <source>
        <strain evidence="8">G4</strain>
        <tissue evidence="8">Muscle</tissue>
    </source>
</reference>
<comment type="caution">
    <text evidence="8">The sequence shown here is derived from an EMBL/GenBank/DDBJ whole genome shotgun (WGS) entry which is preliminary data.</text>
</comment>
<sequence>MIVSFVQDQEEVSPVPGLTPEEAKTAWRNAAHPALQNKLKDLAWMALHEVLPVRAVMHSRGMARDPICPRPGCGHPETVRHVLWECSVAKDLWATTGPLKCPSLPAGEVRHVSYRLAVSGVGRGANTIPAADFAALWLTLNSVKAALWTSRNLLVGMRVTVPLPALRRLVTSTRQEAPGVANRRRGPRPHAGGSGPPRLLAPADAPPTTSREGAAGEGGDLR</sequence>
<proteinExistence type="predicted"/>
<organism evidence="8 9">
    <name type="scientific">Coilia grayii</name>
    <name type="common">Gray's grenadier anchovy</name>
    <dbReference type="NCBI Taxonomy" id="363190"/>
    <lineage>
        <taxon>Eukaryota</taxon>
        <taxon>Metazoa</taxon>
        <taxon>Chordata</taxon>
        <taxon>Craniata</taxon>
        <taxon>Vertebrata</taxon>
        <taxon>Euteleostomi</taxon>
        <taxon>Actinopterygii</taxon>
        <taxon>Neopterygii</taxon>
        <taxon>Teleostei</taxon>
        <taxon>Clupei</taxon>
        <taxon>Clupeiformes</taxon>
        <taxon>Clupeoidei</taxon>
        <taxon>Engraulidae</taxon>
        <taxon>Coilinae</taxon>
        <taxon>Coilia</taxon>
    </lineage>
</organism>
<evidence type="ECO:0000313" key="6">
    <source>
        <dbReference type="EMBL" id="KAL2080687.1"/>
    </source>
</evidence>
<dbReference type="EMBL" id="JBHFQA010000021">
    <property type="protein sequence ID" value="KAL2080672.1"/>
    <property type="molecule type" value="Genomic_DNA"/>
</dbReference>
<dbReference type="InterPro" id="IPR026960">
    <property type="entry name" value="RVT-Znf"/>
</dbReference>
<accession>A0ABD1J0H7</accession>
<evidence type="ECO:0000313" key="7">
    <source>
        <dbReference type="EMBL" id="KAL2080688.1"/>
    </source>
</evidence>
<name>A0ABD1J0H7_9TELE</name>
<dbReference type="EMBL" id="JBHFQA010000021">
    <property type="protein sequence ID" value="KAL2080686.1"/>
    <property type="molecule type" value="Genomic_DNA"/>
</dbReference>
<dbReference type="Proteomes" id="UP001591681">
    <property type="component" value="Unassembled WGS sequence"/>
</dbReference>
<dbReference type="Pfam" id="PF13966">
    <property type="entry name" value="zf-RVT"/>
    <property type="match status" value="1"/>
</dbReference>
<dbReference type="EMBL" id="JBHFQA010000021">
    <property type="protein sequence ID" value="KAL2080688.1"/>
    <property type="molecule type" value="Genomic_DNA"/>
</dbReference>
<dbReference type="EMBL" id="JBHFQA010000021">
    <property type="protein sequence ID" value="KAL2080687.1"/>
    <property type="molecule type" value="Genomic_DNA"/>
</dbReference>
<keyword evidence="9" id="KW-1185">Reference proteome</keyword>
<protein>
    <recommendedName>
        <fullName evidence="2">Reverse transcriptase zinc-binding domain-containing protein</fullName>
    </recommendedName>
</protein>
<gene>
    <name evidence="3" type="ORF">ACEWY4_024464</name>
    <name evidence="4" type="ORF">ACEWY4_024465</name>
    <name evidence="5" type="ORF">ACEWY4_024479</name>
    <name evidence="6" type="ORF">ACEWY4_024480</name>
    <name evidence="7" type="ORF">ACEWY4_024481</name>
    <name evidence="8" type="ORF">ACEWY4_024482</name>
</gene>
<evidence type="ECO:0000313" key="5">
    <source>
        <dbReference type="EMBL" id="KAL2080686.1"/>
    </source>
</evidence>
<dbReference type="EMBL" id="JBHFQA010000021">
    <property type="protein sequence ID" value="KAL2080671.1"/>
    <property type="molecule type" value="Genomic_DNA"/>
</dbReference>
<evidence type="ECO:0000259" key="2">
    <source>
        <dbReference type="Pfam" id="PF13966"/>
    </source>
</evidence>
<evidence type="ECO:0000313" key="9">
    <source>
        <dbReference type="Proteomes" id="UP001591681"/>
    </source>
</evidence>
<evidence type="ECO:0000313" key="3">
    <source>
        <dbReference type="EMBL" id="KAL2080671.1"/>
    </source>
</evidence>
<evidence type="ECO:0000313" key="4">
    <source>
        <dbReference type="EMBL" id="KAL2080672.1"/>
    </source>
</evidence>
<evidence type="ECO:0000313" key="8">
    <source>
        <dbReference type="EMBL" id="KAL2080689.1"/>
    </source>
</evidence>
<feature type="domain" description="Reverse transcriptase zinc-binding" evidence="2">
    <location>
        <begin position="23"/>
        <end position="93"/>
    </location>
</feature>
<dbReference type="AlphaFoldDB" id="A0ABD1J0H7"/>